<comment type="caution">
    <text evidence="2">The sequence shown here is derived from an EMBL/GenBank/DDBJ whole genome shotgun (WGS) entry which is preliminary data.</text>
</comment>
<feature type="domain" description="FHA" evidence="1">
    <location>
        <begin position="91"/>
        <end position="143"/>
    </location>
</feature>
<keyword evidence="3" id="KW-1185">Reference proteome</keyword>
<dbReference type="EMBL" id="VTPC01061107">
    <property type="protein sequence ID" value="KAF2889891.1"/>
    <property type="molecule type" value="Genomic_DNA"/>
</dbReference>
<proteinExistence type="predicted"/>
<sequence>MENYKWHFPQWHLQTVRENYSRKKTFFKYQSSELGIRALLCPVVSKRFYNVWSPETQSCIIGNNVSSKGHLSVRNPSLPVAIPMKYRNFSIGIGGPNDAQLELYGKCNYMSIKHAEIYYDDFEHLFQLLNYSCYGTYVDNVFAANNEMKPNPNRARCESKKFRIDPAQKCVVRSHACECVPSTVEKLNQGWEGSLIVGHGSVLRFGCVKFIFLVIDHSLIVT</sequence>
<gene>
    <name evidence="2" type="ORF">ILUMI_16282</name>
</gene>
<organism evidence="2 3">
    <name type="scientific">Ignelater luminosus</name>
    <name type="common">Cucubano</name>
    <name type="synonym">Pyrophorus luminosus</name>
    <dbReference type="NCBI Taxonomy" id="2038154"/>
    <lineage>
        <taxon>Eukaryota</taxon>
        <taxon>Metazoa</taxon>
        <taxon>Ecdysozoa</taxon>
        <taxon>Arthropoda</taxon>
        <taxon>Hexapoda</taxon>
        <taxon>Insecta</taxon>
        <taxon>Pterygota</taxon>
        <taxon>Neoptera</taxon>
        <taxon>Endopterygota</taxon>
        <taxon>Coleoptera</taxon>
        <taxon>Polyphaga</taxon>
        <taxon>Elateriformia</taxon>
        <taxon>Elateroidea</taxon>
        <taxon>Elateridae</taxon>
        <taxon>Agrypninae</taxon>
        <taxon>Pyrophorini</taxon>
        <taxon>Ignelater</taxon>
    </lineage>
</organism>
<dbReference type="InterPro" id="IPR000253">
    <property type="entry name" value="FHA_dom"/>
</dbReference>
<evidence type="ECO:0000259" key="1">
    <source>
        <dbReference type="PROSITE" id="PS50006"/>
    </source>
</evidence>
<dbReference type="InterPro" id="IPR008984">
    <property type="entry name" value="SMAD_FHA_dom_sf"/>
</dbReference>
<evidence type="ECO:0000313" key="3">
    <source>
        <dbReference type="Proteomes" id="UP000801492"/>
    </source>
</evidence>
<dbReference type="SUPFAM" id="SSF49879">
    <property type="entry name" value="SMAD/FHA domain"/>
    <property type="match status" value="1"/>
</dbReference>
<accession>A0A8K0G8P9</accession>
<protein>
    <recommendedName>
        <fullName evidence="1">FHA domain-containing protein</fullName>
    </recommendedName>
</protein>
<dbReference type="OrthoDB" id="1919692at2759"/>
<reference evidence="2" key="1">
    <citation type="submission" date="2019-08" db="EMBL/GenBank/DDBJ databases">
        <title>The genome of the North American firefly Photinus pyralis.</title>
        <authorList>
            <consortium name="Photinus pyralis genome working group"/>
            <person name="Fallon T.R."/>
            <person name="Sander Lower S.E."/>
            <person name="Weng J.-K."/>
        </authorList>
    </citation>
    <scope>NUCLEOTIDE SEQUENCE</scope>
    <source>
        <strain evidence="2">TRF0915ILg1</strain>
        <tissue evidence="2">Whole body</tissue>
    </source>
</reference>
<name>A0A8K0G8P9_IGNLU</name>
<dbReference type="Proteomes" id="UP000801492">
    <property type="component" value="Unassembled WGS sequence"/>
</dbReference>
<evidence type="ECO:0000313" key="2">
    <source>
        <dbReference type="EMBL" id="KAF2889891.1"/>
    </source>
</evidence>
<dbReference type="AlphaFoldDB" id="A0A8K0G8P9"/>
<dbReference type="PROSITE" id="PS50006">
    <property type="entry name" value="FHA_DOMAIN"/>
    <property type="match status" value="1"/>
</dbReference>